<reference evidence="1 2" key="1">
    <citation type="submission" date="2016-11" db="EMBL/GenBank/DDBJ databases">
        <authorList>
            <person name="Jaros S."/>
            <person name="Januszkiewicz K."/>
            <person name="Wedrychowicz H."/>
        </authorList>
    </citation>
    <scope>NUCLEOTIDE SEQUENCE [LARGE SCALE GENOMIC DNA]</scope>
    <source>
        <strain evidence="1 2">DSM 18119</strain>
    </source>
</reference>
<evidence type="ECO:0000313" key="1">
    <source>
        <dbReference type="EMBL" id="SHF71390.1"/>
    </source>
</evidence>
<gene>
    <name evidence="1" type="ORF">SAMN02745131_03368</name>
</gene>
<organism evidence="1 2">
    <name type="scientific">Flavisolibacter ginsengisoli DSM 18119</name>
    <dbReference type="NCBI Taxonomy" id="1121884"/>
    <lineage>
        <taxon>Bacteria</taxon>
        <taxon>Pseudomonadati</taxon>
        <taxon>Bacteroidota</taxon>
        <taxon>Chitinophagia</taxon>
        <taxon>Chitinophagales</taxon>
        <taxon>Chitinophagaceae</taxon>
        <taxon>Flavisolibacter</taxon>
    </lineage>
</organism>
<protein>
    <submittedName>
        <fullName evidence="1">Uncharacterized protein</fullName>
    </submittedName>
</protein>
<dbReference type="EMBL" id="FQUU01000016">
    <property type="protein sequence ID" value="SHF71390.1"/>
    <property type="molecule type" value="Genomic_DNA"/>
</dbReference>
<name>A0A1M5DWT4_9BACT</name>
<evidence type="ECO:0000313" key="2">
    <source>
        <dbReference type="Proteomes" id="UP000184048"/>
    </source>
</evidence>
<keyword evidence="2" id="KW-1185">Reference proteome</keyword>
<accession>A0A1M5DWT4</accession>
<sequence length="532" mass="61963">MTSQPSRFMNPKNEYLFKWDETGLITDIIEHKNKKLYQVKIFKIRGNYRVDLLEDNYDVSLENTSNDTFRKVVDTSKPVEEQVLEWASYILRRKIGVCEICKQKKIVQRLSKHDREKEEFEGLKIACKKCRSEVYDKIFEKFRLEREEEDRKFIAELDKNPPKIVGGFKKKMQAYKILQDLGNADRTDLGEGLVYVKGVLKASDNTYYPAFFTLATPGGEHWDTDFIASNLDINIPQHIVLKYLGKGVDNIFPYEYETLAHIEDDFHQKSWFGTISQRSVRHHLINQIILARPKEWDDIEDTVRVEVRSYFSIQHILSATFFLEQLREFEKSLSKDSSDQEFLNHRAFIVSIIMSCASFLEATINEVFMDAAENVDGVLNDLPKTTRNIFGRMWKKGIPRTASYTIIDKYQIALTLANKKEFDLGQLLSQDVILLIKLRNALVHFEPESVITKDIGETAKIKRQKLEQQLTGKFEINMFTGKDNPYFPDKCLSIGCANWAIDATLDFTDEFFMKLGIFPTYQGVKYLIDQVR</sequence>
<dbReference type="AlphaFoldDB" id="A0A1M5DWT4"/>
<proteinExistence type="predicted"/>
<dbReference type="STRING" id="1121884.SAMN02745131_03368"/>
<dbReference type="Proteomes" id="UP000184048">
    <property type="component" value="Unassembled WGS sequence"/>
</dbReference>